<dbReference type="PROSITE" id="PS00018">
    <property type="entry name" value="EF_HAND_1"/>
    <property type="match status" value="1"/>
</dbReference>
<evidence type="ECO:0000313" key="11">
    <source>
        <dbReference type="Proteomes" id="UP000315827"/>
    </source>
</evidence>
<dbReference type="Pfam" id="PF07715">
    <property type="entry name" value="Plug"/>
    <property type="match status" value="1"/>
</dbReference>
<feature type="domain" description="Secretin/TonB short N-terminal" evidence="8">
    <location>
        <begin position="70"/>
        <end position="118"/>
    </location>
</feature>
<keyword evidence="6 7" id="KW-0998">Cell outer membrane</keyword>
<evidence type="ECO:0000313" key="10">
    <source>
        <dbReference type="EMBL" id="TWV59291.1"/>
    </source>
</evidence>
<evidence type="ECO:0000256" key="7">
    <source>
        <dbReference type="PROSITE-ProRule" id="PRU01360"/>
    </source>
</evidence>
<dbReference type="NCBIfam" id="TIGR04056">
    <property type="entry name" value="OMP_RagA_SusC"/>
    <property type="match status" value="1"/>
</dbReference>
<gene>
    <name evidence="10" type="ORF">FSA05_18820</name>
</gene>
<dbReference type="Gene3D" id="2.40.170.20">
    <property type="entry name" value="TonB-dependent receptor, beta-barrel domain"/>
    <property type="match status" value="1"/>
</dbReference>
<evidence type="ECO:0000256" key="4">
    <source>
        <dbReference type="ARBA" id="ARBA00022692"/>
    </source>
</evidence>
<name>A0A5C6KB12_PARDI</name>
<dbReference type="InterPro" id="IPR018247">
    <property type="entry name" value="EF_Hand_1_Ca_BS"/>
</dbReference>
<evidence type="ECO:0000256" key="5">
    <source>
        <dbReference type="ARBA" id="ARBA00023136"/>
    </source>
</evidence>
<dbReference type="InterPro" id="IPR023996">
    <property type="entry name" value="TonB-dep_OMP_SusC/RagA"/>
</dbReference>
<protein>
    <submittedName>
        <fullName evidence="10">TonB-dependent receptor</fullName>
    </submittedName>
</protein>
<dbReference type="InterPro" id="IPR023997">
    <property type="entry name" value="TonB-dep_OMP_SusC/RagA_CS"/>
</dbReference>
<dbReference type="AlphaFoldDB" id="A0A5C6KB12"/>
<dbReference type="EMBL" id="VOHW01000015">
    <property type="protein sequence ID" value="TWV59291.1"/>
    <property type="molecule type" value="Genomic_DNA"/>
</dbReference>
<dbReference type="SUPFAM" id="SSF49464">
    <property type="entry name" value="Carboxypeptidase regulatory domain-like"/>
    <property type="match status" value="1"/>
</dbReference>
<comment type="similarity">
    <text evidence="7">Belongs to the TonB-dependent receptor family.</text>
</comment>
<proteinExistence type="inferred from homology"/>
<dbReference type="PROSITE" id="PS52016">
    <property type="entry name" value="TONB_DEPENDENT_REC_3"/>
    <property type="match status" value="1"/>
</dbReference>
<keyword evidence="5 7" id="KW-0472">Membrane</keyword>
<evidence type="ECO:0000256" key="1">
    <source>
        <dbReference type="ARBA" id="ARBA00004571"/>
    </source>
</evidence>
<reference evidence="10 11" key="1">
    <citation type="submission" date="2019-07" db="EMBL/GenBank/DDBJ databases">
        <title>Genome sequencing of Parabacteroides distasonis iSURF_7.</title>
        <authorList>
            <person name="Degefu H.N."/>
            <person name="Ruoff K.L."/>
            <person name="Price C.E."/>
            <person name="Valls R.A."/>
            <person name="O'Toole G.A."/>
        </authorList>
    </citation>
    <scope>NUCLEOTIDE SEQUENCE [LARGE SCALE GENOMIC DNA]</scope>
    <source>
        <strain evidence="10 11">CFPLTA003_1B</strain>
    </source>
</reference>
<evidence type="ECO:0000259" key="8">
    <source>
        <dbReference type="Pfam" id="PF07660"/>
    </source>
</evidence>
<dbReference type="InterPro" id="IPR008969">
    <property type="entry name" value="CarboxyPept-like_regulatory"/>
</dbReference>
<accession>A0A5C6KB12</accession>
<keyword evidence="4 7" id="KW-0812">Transmembrane</keyword>
<dbReference type="Gene3D" id="2.170.130.10">
    <property type="entry name" value="TonB-dependent receptor, plug domain"/>
    <property type="match status" value="1"/>
</dbReference>
<feature type="domain" description="TonB-dependent receptor plug" evidence="9">
    <location>
        <begin position="222"/>
        <end position="326"/>
    </location>
</feature>
<dbReference type="Gene3D" id="2.60.40.1120">
    <property type="entry name" value="Carboxypeptidase-like, regulatory domain"/>
    <property type="match status" value="1"/>
</dbReference>
<keyword evidence="2 7" id="KW-0813">Transport</keyword>
<sequence length="1124" mass="123708">MKSVSLDEIKRRLITSKIFCIMRICLLLLICSVMQVIASTGYSQMTTLSLDLKNVSVEDVLNEIESKTEYRFLYNKKSVDVDRKVDISVDGKEITTILDNLFKKSDVNYVISDRQIVLNKTSDVMIVQQGRRVSGVVVDGTGIPVIGANVVEKGTTNGTITDMDGKFSLEVPDNAILLISYIGYSPKEIVVKGQSSFQIKLAEDTKALDEVVVVGYGIQKKSVVTGAISSVKAEDMMNSANTRPEQALQGKTSGVQVLSSSGAPGSSMKIRIRGYSSNGNSDPLYIVDGLRTDDISGLEPSNIASMEVLKDGASAAIYGAEGGNGVVLITTKNGSAGKTQVTYDFQYTIQSLGKTPKVMNAEQYISYMDESGAIPGIQWDGTDTDWVKETFEAAPMQKHNLSISGGNEKSTYLMSLSFLNQDGIVKGDDDNYKRYSGMFNGSQKVNKWLKVGSSVQINRSVQHSINENDESRGVISNAILLDPLTPVEYVGEVPTRVQELIDAGKPVMQSENGNYYGISKYVNGETINPFVQKGQSQTATTITSLMGNAYMDITPLEGLTFTSKLGINYFSKNVHNYKPEYYYSGEMMNAFASVSESDATMTYWQWENYASYVKSFNKHNFTLMAGTAVSRRDYKTVTASGYPLIKDQDSYADLDYISTQANSKVGGTTLTDTKLSYFARINYDYENKYLFQATVRRDAAGLSILPKDNRWGTFPALSAGWVISNEDFFPELNGFSYAKIRGSWGQNGSLSNLGKYSYASNVVSSGSVTNYLTWSSMNASTLYPLADGTYATASSPSVLGNNKLTWETSEQLDFGIDLRFLADRLGFTMDYYHKTTKDLITTNTPPLEAGNSASPINGGNVVNKGFDFELTWRDHIGDFKYSIAANLSTLKNEVTYLDPTISRLNGASVNKWSSATAFEKGLPVWYFRGYKTDGIDPATGNVNFVDVNGDGTVNANDFTYIGSAIPDITYGATLNMEYKGFDFTMFIQGQAGNDILMGIIRTDRPATNKLSLFYTDRWTPENPNASRPSATVDAKYWNSDQMLFNGSFMKIKQIQLGYSLPALVTNKLHIGHTRIYASLDDFFTFTNYPGMDPEASSSDNNSIGIDRGFFPISKKVLFGLSLNF</sequence>
<dbReference type="Pfam" id="PF13715">
    <property type="entry name" value="CarbopepD_reg_2"/>
    <property type="match status" value="1"/>
</dbReference>
<evidence type="ECO:0000256" key="6">
    <source>
        <dbReference type="ARBA" id="ARBA00023237"/>
    </source>
</evidence>
<dbReference type="InterPro" id="IPR037066">
    <property type="entry name" value="Plug_dom_sf"/>
</dbReference>
<evidence type="ECO:0000256" key="2">
    <source>
        <dbReference type="ARBA" id="ARBA00022448"/>
    </source>
</evidence>
<dbReference type="InterPro" id="IPR039426">
    <property type="entry name" value="TonB-dep_rcpt-like"/>
</dbReference>
<organism evidence="10 11">
    <name type="scientific">Parabacteroides distasonis</name>
    <dbReference type="NCBI Taxonomy" id="823"/>
    <lineage>
        <taxon>Bacteria</taxon>
        <taxon>Pseudomonadati</taxon>
        <taxon>Bacteroidota</taxon>
        <taxon>Bacteroidia</taxon>
        <taxon>Bacteroidales</taxon>
        <taxon>Tannerellaceae</taxon>
        <taxon>Parabacteroides</taxon>
    </lineage>
</organism>
<dbReference type="InterPro" id="IPR012910">
    <property type="entry name" value="Plug_dom"/>
</dbReference>
<dbReference type="SUPFAM" id="SSF56935">
    <property type="entry name" value="Porins"/>
    <property type="match status" value="1"/>
</dbReference>
<comment type="subcellular location">
    <subcellularLocation>
        <location evidence="1 7">Cell outer membrane</location>
        <topology evidence="1 7">Multi-pass membrane protein</topology>
    </subcellularLocation>
</comment>
<evidence type="ECO:0000256" key="3">
    <source>
        <dbReference type="ARBA" id="ARBA00022452"/>
    </source>
</evidence>
<dbReference type="InterPro" id="IPR036942">
    <property type="entry name" value="Beta-barrel_TonB_sf"/>
</dbReference>
<dbReference type="GO" id="GO:0009279">
    <property type="term" value="C:cell outer membrane"/>
    <property type="evidence" value="ECO:0007669"/>
    <property type="project" value="UniProtKB-SubCell"/>
</dbReference>
<comment type="caution">
    <text evidence="10">The sequence shown here is derived from an EMBL/GenBank/DDBJ whole genome shotgun (WGS) entry which is preliminary data.</text>
</comment>
<dbReference type="InterPro" id="IPR011662">
    <property type="entry name" value="Secretin/TonB_short_N"/>
</dbReference>
<dbReference type="NCBIfam" id="TIGR04057">
    <property type="entry name" value="SusC_RagA_signa"/>
    <property type="match status" value="1"/>
</dbReference>
<keyword evidence="3 7" id="KW-1134">Transmembrane beta strand</keyword>
<keyword evidence="10" id="KW-0675">Receptor</keyword>
<dbReference type="Pfam" id="PF07660">
    <property type="entry name" value="STN"/>
    <property type="match status" value="1"/>
</dbReference>
<evidence type="ECO:0000259" key="9">
    <source>
        <dbReference type="Pfam" id="PF07715"/>
    </source>
</evidence>
<dbReference type="Proteomes" id="UP000315827">
    <property type="component" value="Unassembled WGS sequence"/>
</dbReference>
<dbReference type="FunFam" id="2.60.40.1120:FF:000003">
    <property type="entry name" value="Outer membrane protein Omp121"/>
    <property type="match status" value="1"/>
</dbReference>